<dbReference type="OrthoDB" id="2382881at2759"/>
<proteinExistence type="predicted"/>
<evidence type="ECO:0000313" key="3">
    <source>
        <dbReference type="EMBL" id="KAG5653836.1"/>
    </source>
</evidence>
<name>A0A9P7KNU2_9AGAR</name>
<dbReference type="Proteomes" id="UP000717328">
    <property type="component" value="Unassembled WGS sequence"/>
</dbReference>
<evidence type="ECO:0000259" key="2">
    <source>
        <dbReference type="Pfam" id="PF20639"/>
    </source>
</evidence>
<evidence type="ECO:0000313" key="4">
    <source>
        <dbReference type="Proteomes" id="UP000717328"/>
    </source>
</evidence>
<feature type="domain" description="RRN6 K-rich C-terminal" evidence="2">
    <location>
        <begin position="331"/>
        <end position="470"/>
    </location>
</feature>
<organism evidence="3 4">
    <name type="scientific">Sphagnurus paluster</name>
    <dbReference type="NCBI Taxonomy" id="117069"/>
    <lineage>
        <taxon>Eukaryota</taxon>
        <taxon>Fungi</taxon>
        <taxon>Dikarya</taxon>
        <taxon>Basidiomycota</taxon>
        <taxon>Agaricomycotina</taxon>
        <taxon>Agaricomycetes</taxon>
        <taxon>Agaricomycetidae</taxon>
        <taxon>Agaricales</taxon>
        <taxon>Tricholomatineae</taxon>
        <taxon>Lyophyllaceae</taxon>
        <taxon>Sphagnurus</taxon>
    </lineage>
</organism>
<sequence length="470" mass="52527">MVTVYDVSRSQGQLLHINAPPYCFIPGNHASSSHLGEAFLKHPLDTRGDALSLVRLTEQGSLHQIDLRTSETHSAPTFDTLWTADVKQLDRTAINRREAPFSNQAFVETDFSQVYEHIFQLPEQEREKIEEENASAVYDLLETLPSFWQEAEPPLEHILTTYDVVFRGGDDPDQCSRADFFTESVINSTRGYRAVLRGRLAPNSLSIGASWHQNIIPILQRFDPDITDDLQSGTTVLGQYDLVEDPERSVESLRYEKDAREQLALDLALSADTFSSQPFSNIDGELEAMAKTLSLAGEPPSMEFGYLRPRNKDHYNKDKESEEFAVSMGVRSLLKDWEIGADPEEYQFVDHYDGSAPIMQPIRRTKPNQGIANTNQQPGTQLQRPPMILATSAIVPPRPPEIGRRMLTVQSQETNVPPRTIGFGSQVALGKEPQSSQDCLMVNTQVLPGVHGGRPGTAKKKIPKKRIGGF</sequence>
<comment type="caution">
    <text evidence="3">The sequence shown here is derived from an EMBL/GenBank/DDBJ whole genome shotgun (WGS) entry which is preliminary data.</text>
</comment>
<reference evidence="3" key="2">
    <citation type="submission" date="2021-10" db="EMBL/GenBank/DDBJ databases">
        <title>Phylogenomics reveals ancestral predisposition of the termite-cultivated fungus Termitomyces towards a domesticated lifestyle.</title>
        <authorList>
            <person name="Auxier B."/>
            <person name="Grum-Grzhimaylo A."/>
            <person name="Cardenas M.E."/>
            <person name="Lodge J.D."/>
            <person name="Laessoe T."/>
            <person name="Pedersen O."/>
            <person name="Smith M.E."/>
            <person name="Kuyper T.W."/>
            <person name="Franco-Molano E.A."/>
            <person name="Baroni T.J."/>
            <person name="Aanen D.K."/>
        </authorList>
    </citation>
    <scope>NUCLEOTIDE SEQUENCE</scope>
    <source>
        <strain evidence="3">D49</strain>
    </source>
</reference>
<dbReference type="EMBL" id="JABCKI010000031">
    <property type="protein sequence ID" value="KAG5653836.1"/>
    <property type="molecule type" value="Genomic_DNA"/>
</dbReference>
<accession>A0A9P7KNU2</accession>
<gene>
    <name evidence="3" type="ORF">H0H81_010109</name>
</gene>
<dbReference type="AlphaFoldDB" id="A0A9P7KNU2"/>
<protein>
    <recommendedName>
        <fullName evidence="2">RRN6 K-rich C-terminal domain-containing protein</fullName>
    </recommendedName>
</protein>
<reference evidence="3" key="1">
    <citation type="submission" date="2021-02" db="EMBL/GenBank/DDBJ databases">
        <authorList>
            <person name="Nieuwenhuis M."/>
            <person name="Van De Peppel L.J.J."/>
        </authorList>
    </citation>
    <scope>NUCLEOTIDE SEQUENCE</scope>
    <source>
        <strain evidence="3">D49</strain>
    </source>
</reference>
<dbReference type="InterPro" id="IPR048536">
    <property type="entry name" value="Rrn6_K-rich"/>
</dbReference>
<feature type="compositionally biased region" description="Basic residues" evidence="1">
    <location>
        <begin position="457"/>
        <end position="470"/>
    </location>
</feature>
<dbReference type="Pfam" id="PF20639">
    <property type="entry name" value="Rrn6_K-rich"/>
    <property type="match status" value="1"/>
</dbReference>
<feature type="region of interest" description="Disordered" evidence="1">
    <location>
        <begin position="450"/>
        <end position="470"/>
    </location>
</feature>
<keyword evidence="4" id="KW-1185">Reference proteome</keyword>
<evidence type="ECO:0000256" key="1">
    <source>
        <dbReference type="SAM" id="MobiDB-lite"/>
    </source>
</evidence>